<keyword evidence="3" id="KW-1185">Reference proteome</keyword>
<gene>
    <name evidence="2" type="ORF">E2C01_043064</name>
</gene>
<evidence type="ECO:0000313" key="3">
    <source>
        <dbReference type="Proteomes" id="UP000324222"/>
    </source>
</evidence>
<feature type="region of interest" description="Disordered" evidence="1">
    <location>
        <begin position="1"/>
        <end position="32"/>
    </location>
</feature>
<sequence length="135" mass="15047">MATPNLASESPSGEGTKNLPRSDCSPEHHFSSTKPHLLFLPETHLSEATDSNLFSVPSYFLYPHIRSKAGCCIYVRNDLTCSRAHALESSVFSTFWLLALSTPTLMIPPYIFPRPFRDNQPFRKSSDHAGTPHNA</sequence>
<proteinExistence type="predicted"/>
<comment type="caution">
    <text evidence="2">The sequence shown here is derived from an EMBL/GenBank/DDBJ whole genome shotgun (WGS) entry which is preliminary data.</text>
</comment>
<feature type="compositionally biased region" description="Polar residues" evidence="1">
    <location>
        <begin position="1"/>
        <end position="15"/>
    </location>
</feature>
<reference evidence="2 3" key="1">
    <citation type="submission" date="2019-05" db="EMBL/GenBank/DDBJ databases">
        <title>Another draft genome of Portunus trituberculatus and its Hox gene families provides insights of decapod evolution.</title>
        <authorList>
            <person name="Jeong J.-H."/>
            <person name="Song I."/>
            <person name="Kim S."/>
            <person name="Choi T."/>
            <person name="Kim D."/>
            <person name="Ryu S."/>
            <person name="Kim W."/>
        </authorList>
    </citation>
    <scope>NUCLEOTIDE SEQUENCE [LARGE SCALE GENOMIC DNA]</scope>
    <source>
        <tissue evidence="2">Muscle</tissue>
    </source>
</reference>
<dbReference type="AlphaFoldDB" id="A0A5B7FUN4"/>
<organism evidence="2 3">
    <name type="scientific">Portunus trituberculatus</name>
    <name type="common">Swimming crab</name>
    <name type="synonym">Neptunus trituberculatus</name>
    <dbReference type="NCBI Taxonomy" id="210409"/>
    <lineage>
        <taxon>Eukaryota</taxon>
        <taxon>Metazoa</taxon>
        <taxon>Ecdysozoa</taxon>
        <taxon>Arthropoda</taxon>
        <taxon>Crustacea</taxon>
        <taxon>Multicrustacea</taxon>
        <taxon>Malacostraca</taxon>
        <taxon>Eumalacostraca</taxon>
        <taxon>Eucarida</taxon>
        <taxon>Decapoda</taxon>
        <taxon>Pleocyemata</taxon>
        <taxon>Brachyura</taxon>
        <taxon>Eubrachyura</taxon>
        <taxon>Portunoidea</taxon>
        <taxon>Portunidae</taxon>
        <taxon>Portuninae</taxon>
        <taxon>Portunus</taxon>
    </lineage>
</organism>
<evidence type="ECO:0000313" key="2">
    <source>
        <dbReference type="EMBL" id="MPC49266.1"/>
    </source>
</evidence>
<protein>
    <submittedName>
        <fullName evidence="2">Uncharacterized protein</fullName>
    </submittedName>
</protein>
<evidence type="ECO:0000256" key="1">
    <source>
        <dbReference type="SAM" id="MobiDB-lite"/>
    </source>
</evidence>
<dbReference type="Proteomes" id="UP000324222">
    <property type="component" value="Unassembled WGS sequence"/>
</dbReference>
<accession>A0A5B7FUN4</accession>
<dbReference type="EMBL" id="VSRR010008765">
    <property type="protein sequence ID" value="MPC49266.1"/>
    <property type="molecule type" value="Genomic_DNA"/>
</dbReference>
<name>A0A5B7FUN4_PORTR</name>